<keyword evidence="1" id="KW-0472">Membrane</keyword>
<feature type="transmembrane region" description="Helical" evidence="1">
    <location>
        <begin position="87"/>
        <end position="106"/>
    </location>
</feature>
<dbReference type="VEuPathDB" id="FungiDB:ACLA_034820"/>
<dbReference type="STRING" id="344612.A1CJF5"/>
<feature type="transmembrane region" description="Helical" evidence="1">
    <location>
        <begin position="12"/>
        <end position="30"/>
    </location>
</feature>
<dbReference type="PANTHER" id="PTHR37019">
    <property type="entry name" value="CHROMOSOME 1, WHOLE GENOME SHOTGUN SEQUENCE"/>
    <property type="match status" value="1"/>
</dbReference>
<dbReference type="OrthoDB" id="2937326at2759"/>
<evidence type="ECO:0000256" key="1">
    <source>
        <dbReference type="SAM" id="Phobius"/>
    </source>
</evidence>
<feature type="transmembrane region" description="Helical" evidence="1">
    <location>
        <begin position="56"/>
        <end position="75"/>
    </location>
</feature>
<organism evidence="3 4">
    <name type="scientific">Aspergillus clavatus (strain ATCC 1007 / CBS 513.65 / DSM 816 / NCTC 3887 / NRRL 1 / QM 1276 / 107)</name>
    <dbReference type="NCBI Taxonomy" id="344612"/>
    <lineage>
        <taxon>Eukaryota</taxon>
        <taxon>Fungi</taxon>
        <taxon>Dikarya</taxon>
        <taxon>Ascomycota</taxon>
        <taxon>Pezizomycotina</taxon>
        <taxon>Eurotiomycetes</taxon>
        <taxon>Eurotiomycetidae</taxon>
        <taxon>Eurotiales</taxon>
        <taxon>Aspergillaceae</taxon>
        <taxon>Aspergillus</taxon>
        <taxon>Aspergillus subgen. Fumigati</taxon>
    </lineage>
</organism>
<reference evidence="3 4" key="1">
    <citation type="journal article" date="2008" name="PLoS Genet.">
        <title>Genomic islands in the pathogenic filamentous fungus Aspergillus fumigatus.</title>
        <authorList>
            <person name="Fedorova N.D."/>
            <person name="Khaldi N."/>
            <person name="Joardar V.S."/>
            <person name="Maiti R."/>
            <person name="Amedeo P."/>
            <person name="Anderson M.J."/>
            <person name="Crabtree J."/>
            <person name="Silva J.C."/>
            <person name="Badger J.H."/>
            <person name="Albarraq A."/>
            <person name="Angiuoli S."/>
            <person name="Bussey H."/>
            <person name="Bowyer P."/>
            <person name="Cotty P.J."/>
            <person name="Dyer P.S."/>
            <person name="Egan A."/>
            <person name="Galens K."/>
            <person name="Fraser-Liggett C.M."/>
            <person name="Haas B.J."/>
            <person name="Inman J.M."/>
            <person name="Kent R."/>
            <person name="Lemieux S."/>
            <person name="Malavazi I."/>
            <person name="Orvis J."/>
            <person name="Roemer T."/>
            <person name="Ronning C.M."/>
            <person name="Sundaram J.P."/>
            <person name="Sutton G."/>
            <person name="Turner G."/>
            <person name="Venter J.C."/>
            <person name="White O.R."/>
            <person name="Whitty B.R."/>
            <person name="Youngman P."/>
            <person name="Wolfe K.H."/>
            <person name="Goldman G.H."/>
            <person name="Wortman J.R."/>
            <person name="Jiang B."/>
            <person name="Denning D.W."/>
            <person name="Nierman W.C."/>
        </authorList>
    </citation>
    <scope>NUCLEOTIDE SEQUENCE [LARGE SCALE GENOMIC DNA]</scope>
    <source>
        <strain evidence="4">ATCC 1007 / CBS 513.65 / DSM 816 / NCTC 3887 / NRRL 1</strain>
    </source>
</reference>
<protein>
    <recommendedName>
        <fullName evidence="2">DUF7704 domain-containing protein</fullName>
    </recommendedName>
</protein>
<dbReference type="OMA" id="DPWAWQN"/>
<evidence type="ECO:0000313" key="3">
    <source>
        <dbReference type="EMBL" id="EAW09279.1"/>
    </source>
</evidence>
<accession>A1CJF5</accession>
<sequence>MTTIFPPWPHILFAIIEPITLIAGWLLPFWDLNSFITGQIPNSTPPGTIHPTSASLAFQLSNLYGLLCLLGIGICHATTEPKVLRNYLVALAIADFGHIYATYAWMGREAFVDVANWNALTWGNVGITGFLMVNRIAYLAGIFGEAKAAKDAMKRA</sequence>
<feature type="transmembrane region" description="Helical" evidence="1">
    <location>
        <begin position="126"/>
        <end position="146"/>
    </location>
</feature>
<dbReference type="eggNOG" id="ENOG502S8N7">
    <property type="taxonomic scope" value="Eukaryota"/>
</dbReference>
<dbReference type="Proteomes" id="UP000006701">
    <property type="component" value="Unassembled WGS sequence"/>
</dbReference>
<dbReference type="PANTHER" id="PTHR37019:SF2">
    <property type="entry name" value="EXPERA DOMAIN-CONTAINING PROTEIN"/>
    <property type="match status" value="1"/>
</dbReference>
<dbReference type="InterPro" id="IPR056121">
    <property type="entry name" value="DUF7704"/>
</dbReference>
<feature type="domain" description="DUF7704" evidence="2">
    <location>
        <begin position="3"/>
        <end position="145"/>
    </location>
</feature>
<keyword evidence="4" id="KW-1185">Reference proteome</keyword>
<dbReference type="EMBL" id="DS027056">
    <property type="protein sequence ID" value="EAW09279.1"/>
    <property type="molecule type" value="Genomic_DNA"/>
</dbReference>
<dbReference type="KEGG" id="act:ACLA_034820"/>
<dbReference type="RefSeq" id="XP_001270705.1">
    <property type="nucleotide sequence ID" value="XM_001270704.1"/>
</dbReference>
<keyword evidence="1" id="KW-1133">Transmembrane helix</keyword>
<dbReference type="AlphaFoldDB" id="A1CJF5"/>
<dbReference type="GeneID" id="4702770"/>
<dbReference type="HOGENOM" id="CLU_112091_3_2_1"/>
<name>A1CJF5_ASPCL</name>
<gene>
    <name evidence="3" type="ORF">ACLA_034820</name>
</gene>
<proteinExistence type="predicted"/>
<evidence type="ECO:0000313" key="4">
    <source>
        <dbReference type="Proteomes" id="UP000006701"/>
    </source>
</evidence>
<evidence type="ECO:0000259" key="2">
    <source>
        <dbReference type="Pfam" id="PF24803"/>
    </source>
</evidence>
<keyword evidence="1" id="KW-0812">Transmembrane</keyword>
<dbReference type="Pfam" id="PF24803">
    <property type="entry name" value="DUF7704"/>
    <property type="match status" value="1"/>
</dbReference>